<gene>
    <name evidence="2" type="ORF">H3H32_01840</name>
</gene>
<dbReference type="Proteomes" id="UP000515369">
    <property type="component" value="Chromosome"/>
</dbReference>
<dbReference type="PANTHER" id="PTHR30543:SF21">
    <property type="entry name" value="NAD(P)H-DEPENDENT FMN REDUCTASE LOT6"/>
    <property type="match status" value="1"/>
</dbReference>
<feature type="domain" description="NADPH-dependent FMN reductase-like" evidence="1">
    <location>
        <begin position="1"/>
        <end position="144"/>
    </location>
</feature>
<proteinExistence type="predicted"/>
<dbReference type="SUPFAM" id="SSF52218">
    <property type="entry name" value="Flavoproteins"/>
    <property type="match status" value="1"/>
</dbReference>
<evidence type="ECO:0000313" key="2">
    <source>
        <dbReference type="EMBL" id="QMW03723.1"/>
    </source>
</evidence>
<dbReference type="EMBL" id="CP059732">
    <property type="protein sequence ID" value="QMW03723.1"/>
    <property type="molecule type" value="Genomic_DNA"/>
</dbReference>
<dbReference type="RefSeq" id="WP_182460980.1">
    <property type="nucleotide sequence ID" value="NZ_CP059732.1"/>
</dbReference>
<reference evidence="2 3" key="1">
    <citation type="submission" date="2020-07" db="EMBL/GenBank/DDBJ databases">
        <title>Spirosoma foliorum sp. nov., isolated from the leaves on the Nejang mountain Korea, Republic of.</title>
        <authorList>
            <person name="Ho H."/>
            <person name="Lee Y.-J."/>
            <person name="Nurcahyanto D.-A."/>
            <person name="Kim S.-G."/>
        </authorList>
    </citation>
    <scope>NUCLEOTIDE SEQUENCE [LARGE SCALE GENOMIC DNA]</scope>
    <source>
        <strain evidence="2 3">PL0136</strain>
    </source>
</reference>
<dbReference type="PANTHER" id="PTHR30543">
    <property type="entry name" value="CHROMATE REDUCTASE"/>
    <property type="match status" value="1"/>
</dbReference>
<dbReference type="GO" id="GO:0010181">
    <property type="term" value="F:FMN binding"/>
    <property type="evidence" value="ECO:0007669"/>
    <property type="project" value="TreeGrafter"/>
</dbReference>
<keyword evidence="3" id="KW-1185">Reference proteome</keyword>
<evidence type="ECO:0000259" key="1">
    <source>
        <dbReference type="Pfam" id="PF03358"/>
    </source>
</evidence>
<dbReference type="Gene3D" id="3.40.50.360">
    <property type="match status" value="1"/>
</dbReference>
<protein>
    <submittedName>
        <fullName evidence="2">NAD(P)H-dependent oxidoreductase</fullName>
    </submittedName>
</protein>
<dbReference type="GO" id="GO:0005829">
    <property type="term" value="C:cytosol"/>
    <property type="evidence" value="ECO:0007669"/>
    <property type="project" value="TreeGrafter"/>
</dbReference>
<dbReference type="InterPro" id="IPR029039">
    <property type="entry name" value="Flavoprotein-like_sf"/>
</dbReference>
<dbReference type="AlphaFoldDB" id="A0A7G5GXY1"/>
<evidence type="ECO:0000313" key="3">
    <source>
        <dbReference type="Proteomes" id="UP000515369"/>
    </source>
</evidence>
<dbReference type="InterPro" id="IPR005025">
    <property type="entry name" value="FMN_Rdtase-like_dom"/>
</dbReference>
<dbReference type="GO" id="GO:0016491">
    <property type="term" value="F:oxidoreductase activity"/>
    <property type="evidence" value="ECO:0007669"/>
    <property type="project" value="InterPro"/>
</dbReference>
<sequence length="182" mass="19400">MNILAISGSLRAASTNTSLLRAIANLAPSEVTVKLYDGLDDLPHFSPERDTDQAPEAVKSLRTQLREADAVIVCTPEYIHGMPGVLKNMLDWIASSGEFVHKPTGIISAGPSDTGGMRAHAALSHTLDVLMAITPGKASLIVPFVKQRLAANDQLTDPVLAQELQDVLSVLAKLVEQQKQAA</sequence>
<dbReference type="KEGG" id="sfol:H3H32_01840"/>
<accession>A0A7G5GXY1</accession>
<dbReference type="Pfam" id="PF03358">
    <property type="entry name" value="FMN_red"/>
    <property type="match status" value="1"/>
</dbReference>
<organism evidence="2 3">
    <name type="scientific">Spirosoma foliorum</name>
    <dbReference type="NCBI Taxonomy" id="2710596"/>
    <lineage>
        <taxon>Bacteria</taxon>
        <taxon>Pseudomonadati</taxon>
        <taxon>Bacteroidota</taxon>
        <taxon>Cytophagia</taxon>
        <taxon>Cytophagales</taxon>
        <taxon>Cytophagaceae</taxon>
        <taxon>Spirosoma</taxon>
    </lineage>
</organism>
<dbReference type="InterPro" id="IPR050712">
    <property type="entry name" value="NAD(P)H-dep_reductase"/>
</dbReference>
<name>A0A7G5GXY1_9BACT</name>